<feature type="domain" description="SusD-like N-terminal" evidence="8">
    <location>
        <begin position="12"/>
        <end position="108"/>
    </location>
</feature>
<sequence length="350" mass="39907">MPSLKGSLETSTQPETYIAPLIGEAKFIRAMCYFYLVNSFGDVPLVLETNPAITAELPRADTEVVYTQIKTDLLEAIAVLPEDFRSYGGEKIRATTGAAQALLARVYLYMKDWENAEITASEILRKTDLYHLEPDPGKVFLANSQEGILQFVPAFSSSIWMASAFYPSAAPNFVLNDGLTAAFEEGDYRRFAWTIDYNTQGDIYPHSAKYKRTFSNPSAIEYNQVFRVAEQYLIRAEARAQQNNFDEATEDINKIRRRANLDDLRNLNTKEALIAAIEQEKRIEFFCEWGHRWFDLKRWPGRIDPSVSRADEILSEYKGDNWQTTDQLFPIPQASRTTNPNLSQNPGYTN</sequence>
<dbReference type="EMBL" id="FPJE01000018">
    <property type="protein sequence ID" value="SFW66425.1"/>
    <property type="molecule type" value="Genomic_DNA"/>
</dbReference>
<dbReference type="STRING" id="1150368.SAMN02927921_03119"/>
<reference evidence="9 10" key="1">
    <citation type="submission" date="2016-11" db="EMBL/GenBank/DDBJ databases">
        <authorList>
            <person name="Jaros S."/>
            <person name="Januszkiewicz K."/>
            <person name="Wedrychowicz H."/>
        </authorList>
    </citation>
    <scope>NUCLEOTIDE SEQUENCE [LARGE SCALE GENOMIC DNA]</scope>
    <source>
        <strain evidence="9 10">CGMCC 1.12145</strain>
    </source>
</reference>
<dbReference type="InterPro" id="IPR011990">
    <property type="entry name" value="TPR-like_helical_dom_sf"/>
</dbReference>
<gene>
    <name evidence="9" type="ORF">SAMN02927921_03119</name>
</gene>
<feature type="domain" description="RagB/SusD" evidence="7">
    <location>
        <begin position="209"/>
        <end position="348"/>
    </location>
</feature>
<dbReference type="GO" id="GO:0009279">
    <property type="term" value="C:cell outer membrane"/>
    <property type="evidence" value="ECO:0007669"/>
    <property type="project" value="UniProtKB-SubCell"/>
</dbReference>
<dbReference type="Gene3D" id="1.25.40.390">
    <property type="match status" value="1"/>
</dbReference>
<feature type="region of interest" description="Disordered" evidence="6">
    <location>
        <begin position="331"/>
        <end position="350"/>
    </location>
</feature>
<comment type="subcellular location">
    <subcellularLocation>
        <location evidence="1">Cell outer membrane</location>
    </subcellularLocation>
</comment>
<evidence type="ECO:0000313" key="10">
    <source>
        <dbReference type="Proteomes" id="UP000182248"/>
    </source>
</evidence>
<evidence type="ECO:0000256" key="5">
    <source>
        <dbReference type="ARBA" id="ARBA00023237"/>
    </source>
</evidence>
<dbReference type="Pfam" id="PF07980">
    <property type="entry name" value="SusD_RagB"/>
    <property type="match status" value="1"/>
</dbReference>
<keyword evidence="10" id="KW-1185">Reference proteome</keyword>
<keyword evidence="4" id="KW-0472">Membrane</keyword>
<evidence type="ECO:0000256" key="6">
    <source>
        <dbReference type="SAM" id="MobiDB-lite"/>
    </source>
</evidence>
<dbReference type="CDD" id="cd08977">
    <property type="entry name" value="SusD"/>
    <property type="match status" value="1"/>
</dbReference>
<proteinExistence type="inferred from homology"/>
<protein>
    <submittedName>
        <fullName evidence="9">Starch-binding associating with outer membrane</fullName>
    </submittedName>
</protein>
<organism evidence="9 10">
    <name type="scientific">Sinomicrobium oceani</name>
    <dbReference type="NCBI Taxonomy" id="1150368"/>
    <lineage>
        <taxon>Bacteria</taxon>
        <taxon>Pseudomonadati</taxon>
        <taxon>Bacteroidota</taxon>
        <taxon>Flavobacteriia</taxon>
        <taxon>Flavobacteriales</taxon>
        <taxon>Flavobacteriaceae</taxon>
        <taxon>Sinomicrobium</taxon>
    </lineage>
</organism>
<keyword evidence="5" id="KW-0998">Cell outer membrane</keyword>
<evidence type="ECO:0000313" key="9">
    <source>
        <dbReference type="EMBL" id="SFW66425.1"/>
    </source>
</evidence>
<evidence type="ECO:0000256" key="1">
    <source>
        <dbReference type="ARBA" id="ARBA00004442"/>
    </source>
</evidence>
<evidence type="ECO:0000259" key="7">
    <source>
        <dbReference type="Pfam" id="PF07980"/>
    </source>
</evidence>
<dbReference type="Proteomes" id="UP000182248">
    <property type="component" value="Unassembled WGS sequence"/>
</dbReference>
<evidence type="ECO:0000256" key="4">
    <source>
        <dbReference type="ARBA" id="ARBA00023136"/>
    </source>
</evidence>
<dbReference type="InterPro" id="IPR012944">
    <property type="entry name" value="SusD_RagB_dom"/>
</dbReference>
<comment type="similarity">
    <text evidence="2">Belongs to the SusD family.</text>
</comment>
<evidence type="ECO:0000256" key="2">
    <source>
        <dbReference type="ARBA" id="ARBA00006275"/>
    </source>
</evidence>
<dbReference type="AlphaFoldDB" id="A0A1K1R3D1"/>
<dbReference type="Pfam" id="PF14322">
    <property type="entry name" value="SusD-like_3"/>
    <property type="match status" value="1"/>
</dbReference>
<keyword evidence="3" id="KW-0732">Signal</keyword>
<feature type="compositionally biased region" description="Polar residues" evidence="6">
    <location>
        <begin position="334"/>
        <end position="350"/>
    </location>
</feature>
<dbReference type="InterPro" id="IPR033985">
    <property type="entry name" value="SusD-like_N"/>
</dbReference>
<evidence type="ECO:0000256" key="3">
    <source>
        <dbReference type="ARBA" id="ARBA00022729"/>
    </source>
</evidence>
<dbReference type="SUPFAM" id="SSF48452">
    <property type="entry name" value="TPR-like"/>
    <property type="match status" value="1"/>
</dbReference>
<evidence type="ECO:0000259" key="8">
    <source>
        <dbReference type="Pfam" id="PF14322"/>
    </source>
</evidence>
<name>A0A1K1R3D1_9FLAO</name>
<accession>A0A1K1R3D1</accession>